<keyword evidence="3" id="KW-1185">Reference proteome</keyword>
<dbReference type="AlphaFoldDB" id="A0A409YL66"/>
<evidence type="ECO:0000256" key="1">
    <source>
        <dbReference type="SAM" id="MobiDB-lite"/>
    </source>
</evidence>
<accession>A0A409YL66</accession>
<feature type="compositionally biased region" description="Low complexity" evidence="1">
    <location>
        <begin position="249"/>
        <end position="269"/>
    </location>
</feature>
<dbReference type="OrthoDB" id="3364808at2759"/>
<comment type="caution">
    <text evidence="2">The sequence shown here is derived from an EMBL/GenBank/DDBJ whole genome shotgun (WGS) entry which is preliminary data.</text>
</comment>
<dbReference type="Proteomes" id="UP000284706">
    <property type="component" value="Unassembled WGS sequence"/>
</dbReference>
<feature type="region of interest" description="Disordered" evidence="1">
    <location>
        <begin position="247"/>
        <end position="269"/>
    </location>
</feature>
<proteinExistence type="predicted"/>
<reference evidence="2 3" key="1">
    <citation type="journal article" date="2018" name="Evol. Lett.">
        <title>Horizontal gene cluster transfer increased hallucinogenic mushroom diversity.</title>
        <authorList>
            <person name="Reynolds H.T."/>
            <person name="Vijayakumar V."/>
            <person name="Gluck-Thaler E."/>
            <person name="Korotkin H.B."/>
            <person name="Matheny P.B."/>
            <person name="Slot J.C."/>
        </authorList>
    </citation>
    <scope>NUCLEOTIDE SEQUENCE [LARGE SCALE GENOMIC DNA]</scope>
    <source>
        <strain evidence="2 3">SRW20</strain>
    </source>
</reference>
<name>A0A409YL66_9AGAR</name>
<dbReference type="EMBL" id="NHYE01000696">
    <property type="protein sequence ID" value="PPR03819.1"/>
    <property type="molecule type" value="Genomic_DNA"/>
</dbReference>
<evidence type="ECO:0000313" key="2">
    <source>
        <dbReference type="EMBL" id="PPR03819.1"/>
    </source>
</evidence>
<gene>
    <name evidence="2" type="ORF">CVT26_000995</name>
</gene>
<protein>
    <submittedName>
        <fullName evidence="2">Uncharacterized protein</fullName>
    </submittedName>
</protein>
<sequence length="269" mass="29852">MDPSYRHKKIVDLSDDEFESLAFLGNAMWMLSSRRRAWSSDAFTAINPDLISKYESKFWYHGISSYPPDLLWRSDLETNPIPHPPPGARFFKIPTKTAHGVFDTPLNNVWDNVAPKIIASMKDHGLKYSALKTARLLTLKDGEEEEMVGPVVVWIAVRPNTNTARAVRDATRDILHILADANVHGVVVEWCEGFGLNLPFKTGLGIPIARLSDDAQGTLTPLFREVEDNTAMGSPFCTQAWTTTSPTIRRSGGLSSRSLSSTPRPNSTA</sequence>
<evidence type="ECO:0000313" key="3">
    <source>
        <dbReference type="Proteomes" id="UP000284706"/>
    </source>
</evidence>
<organism evidence="2 3">
    <name type="scientific">Gymnopilus dilepis</name>
    <dbReference type="NCBI Taxonomy" id="231916"/>
    <lineage>
        <taxon>Eukaryota</taxon>
        <taxon>Fungi</taxon>
        <taxon>Dikarya</taxon>
        <taxon>Basidiomycota</taxon>
        <taxon>Agaricomycotina</taxon>
        <taxon>Agaricomycetes</taxon>
        <taxon>Agaricomycetidae</taxon>
        <taxon>Agaricales</taxon>
        <taxon>Agaricineae</taxon>
        <taxon>Hymenogastraceae</taxon>
        <taxon>Gymnopilus</taxon>
    </lineage>
</organism>
<dbReference type="InParanoid" id="A0A409YL66"/>